<name>A0A810L0H2_9ACTN</name>
<organism evidence="2 3">
    <name type="scientific">Actinocatenispora sera</name>
    <dbReference type="NCBI Taxonomy" id="390989"/>
    <lineage>
        <taxon>Bacteria</taxon>
        <taxon>Bacillati</taxon>
        <taxon>Actinomycetota</taxon>
        <taxon>Actinomycetes</taxon>
        <taxon>Micromonosporales</taxon>
        <taxon>Micromonosporaceae</taxon>
        <taxon>Actinocatenispora</taxon>
    </lineage>
</organism>
<dbReference type="Gene3D" id="3.30.1490.150">
    <property type="entry name" value="Hypothetical protein ph0010, domain 2"/>
    <property type="match status" value="1"/>
</dbReference>
<accession>A0A810L0H2</accession>
<dbReference type="SUPFAM" id="SSF143447">
    <property type="entry name" value="AMMECR1-like"/>
    <property type="match status" value="1"/>
</dbReference>
<dbReference type="OrthoDB" id="9785549at2"/>
<dbReference type="InterPro" id="IPR002733">
    <property type="entry name" value="AMMECR1_domain"/>
</dbReference>
<evidence type="ECO:0000313" key="3">
    <source>
        <dbReference type="Proteomes" id="UP000680750"/>
    </source>
</evidence>
<sequence length="208" mass="21952">MTIDPEAEPSERVAGAGTLTEAQGAALTGLAVETVRRRLVGAEPAVAPPGEPVLSEPGASFVTLERRGRLLGCIGSLRPVRPLFLDVARNAARAMRDPRLPPVSADDWPELDVEVSVLTPAEPLAVAGRAELLAALRPGIDGLVLTDGVRRSTFLPAVWAKIADPAVFLDRLLVKGGWPAGGWPAGLAASRYRTVEFHDRAPRGPLGR</sequence>
<dbReference type="InterPro" id="IPR027485">
    <property type="entry name" value="AMMECR1_N"/>
</dbReference>
<protein>
    <submittedName>
        <fullName evidence="2">AmmeMemoRadiSam system protein A</fullName>
    </submittedName>
</protein>
<dbReference type="AlphaFoldDB" id="A0A810L0H2"/>
<dbReference type="InterPro" id="IPR027623">
    <property type="entry name" value="AmmeMemoSam_A"/>
</dbReference>
<dbReference type="RefSeq" id="WP_084132485.1">
    <property type="nucleotide sequence ID" value="NZ_AP023354.1"/>
</dbReference>
<dbReference type="Gene3D" id="3.30.700.20">
    <property type="entry name" value="Hypothetical protein ph0010, domain 1"/>
    <property type="match status" value="1"/>
</dbReference>
<dbReference type="KEGG" id="aser:Asera_31180"/>
<dbReference type="PANTHER" id="PTHR13016:SF0">
    <property type="entry name" value="AMME SYNDROME CANDIDATE GENE 1 PROTEIN"/>
    <property type="match status" value="1"/>
</dbReference>
<dbReference type="Proteomes" id="UP000680750">
    <property type="component" value="Chromosome"/>
</dbReference>
<dbReference type="EMBL" id="AP023354">
    <property type="protein sequence ID" value="BCJ29010.1"/>
    <property type="molecule type" value="Genomic_DNA"/>
</dbReference>
<dbReference type="PANTHER" id="PTHR13016">
    <property type="entry name" value="AMMECR1 HOMOLOG"/>
    <property type="match status" value="1"/>
</dbReference>
<reference evidence="2" key="1">
    <citation type="submission" date="2020-08" db="EMBL/GenBank/DDBJ databases">
        <title>Whole genome shotgun sequence of Actinocatenispora sera NBRC 101916.</title>
        <authorList>
            <person name="Komaki H."/>
            <person name="Tamura T."/>
        </authorList>
    </citation>
    <scope>NUCLEOTIDE SEQUENCE</scope>
    <source>
        <strain evidence="2">NBRC 101916</strain>
    </source>
</reference>
<dbReference type="PROSITE" id="PS51112">
    <property type="entry name" value="AMMECR1"/>
    <property type="match status" value="1"/>
</dbReference>
<evidence type="ECO:0000259" key="1">
    <source>
        <dbReference type="PROSITE" id="PS51112"/>
    </source>
</evidence>
<gene>
    <name evidence="2" type="ORF">Asera_31180</name>
</gene>
<dbReference type="Pfam" id="PF01871">
    <property type="entry name" value="AMMECR1"/>
    <property type="match status" value="1"/>
</dbReference>
<feature type="domain" description="AMMECR1" evidence="1">
    <location>
        <begin position="22"/>
        <end position="208"/>
    </location>
</feature>
<keyword evidence="3" id="KW-1185">Reference proteome</keyword>
<dbReference type="InterPro" id="IPR036071">
    <property type="entry name" value="AMMECR1_dom_sf"/>
</dbReference>
<dbReference type="InterPro" id="IPR023473">
    <property type="entry name" value="AMMECR1"/>
</dbReference>
<dbReference type="NCBIfam" id="TIGR04335">
    <property type="entry name" value="AmmeMemoSam_A"/>
    <property type="match status" value="1"/>
</dbReference>
<proteinExistence type="predicted"/>
<evidence type="ECO:0000313" key="2">
    <source>
        <dbReference type="EMBL" id="BCJ29010.1"/>
    </source>
</evidence>